<dbReference type="RefSeq" id="WP_005597179.1">
    <property type="nucleotide sequence ID" value="NZ_CBDBSU010000040.1"/>
</dbReference>
<keyword evidence="2" id="KW-1185">Reference proteome</keyword>
<dbReference type="GeneID" id="48598937"/>
<accession>A0ABN5ML08</accession>
<gene>
    <name evidence="1" type="ORF">DRF63_04010</name>
</gene>
<dbReference type="EMBL" id="CP030753">
    <property type="protein sequence ID" value="AXA21235.1"/>
    <property type="molecule type" value="Genomic_DNA"/>
</dbReference>
<dbReference type="InterPro" id="IPR038573">
    <property type="entry name" value="BrnT_sf"/>
</dbReference>
<name>A0ABN5ML08_ACTPL</name>
<reference evidence="1 2" key="1">
    <citation type="journal article" date="2018" name="Int J Genomics">
        <title>Comparative Genomics of the First and Complete Genome of "Actinobacillus porcitonsillarum" Supports the Novel Species Hypothesis.</title>
        <authorList>
            <person name="Dona V."/>
            <person name="Perreten V."/>
        </authorList>
    </citation>
    <scope>NUCLEOTIDE SEQUENCE [LARGE SCALE GENOMIC DNA]</scope>
    <source>
        <strain evidence="1 2">S4074</strain>
    </source>
</reference>
<evidence type="ECO:0000313" key="1">
    <source>
        <dbReference type="EMBL" id="AXA21235.1"/>
    </source>
</evidence>
<dbReference type="InterPro" id="IPR007460">
    <property type="entry name" value="BrnT_toxin"/>
</dbReference>
<organism evidence="1 2">
    <name type="scientific">Actinobacillus pleuropneumoniae</name>
    <name type="common">Haemophilus pleuropneumoniae</name>
    <dbReference type="NCBI Taxonomy" id="715"/>
    <lineage>
        <taxon>Bacteria</taxon>
        <taxon>Pseudomonadati</taxon>
        <taxon>Pseudomonadota</taxon>
        <taxon>Gammaproteobacteria</taxon>
        <taxon>Pasteurellales</taxon>
        <taxon>Pasteurellaceae</taxon>
        <taxon>Actinobacillus</taxon>
    </lineage>
</organism>
<reference evidence="2" key="2">
    <citation type="submission" date="2018-06" db="EMBL/GenBank/DDBJ databases">
        <title>Complete genome sequence of Actinobacillus pleuropneumoniae serotype 1 strain S4074 obtained by Oxford Nanopore and Illumina sequencing technologies.</title>
        <authorList>
            <person name="Dona V."/>
            <person name="Perreten V."/>
        </authorList>
    </citation>
    <scope>NUCLEOTIDE SEQUENCE [LARGE SCALE GENOMIC DNA]</scope>
    <source>
        <strain evidence="2">S4074</strain>
    </source>
</reference>
<dbReference type="Pfam" id="PF04365">
    <property type="entry name" value="BrnT_toxin"/>
    <property type="match status" value="1"/>
</dbReference>
<proteinExistence type="predicted"/>
<sequence length="92" mass="11402">MKLEYDEQKSRRNENERGLPFSVAKNFEFDTAFIEQDIRFEYSEPRFKAIGFIQNRLFVIVFCLRNENYRIISLRKANPREVKKYEIYRKFY</sequence>
<protein>
    <submittedName>
        <fullName evidence="1">BrnT family toxin</fullName>
    </submittedName>
</protein>
<dbReference type="Gene3D" id="3.10.450.530">
    <property type="entry name" value="Ribonuclease toxin, BrnT, of type II toxin-antitoxin system"/>
    <property type="match status" value="1"/>
</dbReference>
<evidence type="ECO:0000313" key="2">
    <source>
        <dbReference type="Proteomes" id="UP000251823"/>
    </source>
</evidence>
<dbReference type="Proteomes" id="UP000251823">
    <property type="component" value="Chromosome"/>
</dbReference>